<organism evidence="2 3">
    <name type="scientific">Pseudonocardia yuanmonensis</name>
    <dbReference type="NCBI Taxonomy" id="1095914"/>
    <lineage>
        <taxon>Bacteria</taxon>
        <taxon>Bacillati</taxon>
        <taxon>Actinomycetota</taxon>
        <taxon>Actinomycetes</taxon>
        <taxon>Pseudonocardiales</taxon>
        <taxon>Pseudonocardiaceae</taxon>
        <taxon>Pseudonocardia</taxon>
    </lineage>
</organism>
<keyword evidence="3" id="KW-1185">Reference proteome</keyword>
<evidence type="ECO:0000256" key="1">
    <source>
        <dbReference type="SAM" id="MobiDB-lite"/>
    </source>
</evidence>
<sequence>MSVPIAKEPSPSTATGAGGSTAAPPARLSSITRVDIPFPPSVGSRGKEGGVKALQRAVTARHTAVSPLAPTRGPRAPLDTHDTCRPANFDGTMITRSSGFAGPVRGALSS</sequence>
<feature type="region of interest" description="Disordered" evidence="1">
    <location>
        <begin position="1"/>
        <end position="50"/>
    </location>
</feature>
<name>A0ABP8W9F6_9PSEU</name>
<evidence type="ECO:0000313" key="2">
    <source>
        <dbReference type="EMBL" id="GAA4684649.1"/>
    </source>
</evidence>
<reference evidence="3" key="1">
    <citation type="journal article" date="2019" name="Int. J. Syst. Evol. Microbiol.">
        <title>The Global Catalogue of Microorganisms (GCM) 10K type strain sequencing project: providing services to taxonomists for standard genome sequencing and annotation.</title>
        <authorList>
            <consortium name="The Broad Institute Genomics Platform"/>
            <consortium name="The Broad Institute Genome Sequencing Center for Infectious Disease"/>
            <person name="Wu L."/>
            <person name="Ma J."/>
        </authorList>
    </citation>
    <scope>NUCLEOTIDE SEQUENCE [LARGE SCALE GENOMIC DNA]</scope>
    <source>
        <strain evidence="3">JCM 18055</strain>
    </source>
</reference>
<dbReference type="EMBL" id="BAABIC010000005">
    <property type="protein sequence ID" value="GAA4684649.1"/>
    <property type="molecule type" value="Genomic_DNA"/>
</dbReference>
<protein>
    <submittedName>
        <fullName evidence="2">Uncharacterized protein</fullName>
    </submittedName>
</protein>
<feature type="compositionally biased region" description="Low complexity" evidence="1">
    <location>
        <begin position="9"/>
        <end position="26"/>
    </location>
</feature>
<comment type="caution">
    <text evidence="2">The sequence shown here is derived from an EMBL/GenBank/DDBJ whole genome shotgun (WGS) entry which is preliminary data.</text>
</comment>
<accession>A0ABP8W9F6</accession>
<proteinExistence type="predicted"/>
<gene>
    <name evidence="2" type="ORF">GCM10023215_19410</name>
</gene>
<dbReference type="Proteomes" id="UP001500325">
    <property type="component" value="Unassembled WGS sequence"/>
</dbReference>
<evidence type="ECO:0000313" key="3">
    <source>
        <dbReference type="Proteomes" id="UP001500325"/>
    </source>
</evidence>